<evidence type="ECO:0000313" key="6">
    <source>
        <dbReference type="EMBL" id="MFD1586970.1"/>
    </source>
</evidence>
<dbReference type="EMBL" id="JBHUDJ010000003">
    <property type="protein sequence ID" value="MFD1586970.1"/>
    <property type="molecule type" value="Genomic_DNA"/>
</dbReference>
<dbReference type="CDD" id="cd02440">
    <property type="entry name" value="AdoMet_MTases"/>
    <property type="match status" value="1"/>
</dbReference>
<dbReference type="PANTHER" id="PTHR12133:SF1">
    <property type="entry name" value="TRNA (ADENINE(58)-N(1))-METHYLTRANSFERASE, MITOCHONDRIAL"/>
    <property type="match status" value="1"/>
</dbReference>
<dbReference type="Pfam" id="PF08704">
    <property type="entry name" value="GCD14"/>
    <property type="match status" value="1"/>
</dbReference>
<dbReference type="Proteomes" id="UP001597119">
    <property type="component" value="Unassembled WGS sequence"/>
</dbReference>
<dbReference type="PROSITE" id="PS51620">
    <property type="entry name" value="SAM_TRM61"/>
    <property type="match status" value="1"/>
</dbReference>
<dbReference type="AlphaFoldDB" id="A0ABD6CA43"/>
<sequence length="242" mass="26054">MAVLLVRDDREYLLQRGETLETDLGILEVPEDAQAGEVVTTHLDEAFTVRELRGPDCFAHFERTGAPMMPRDIGLVMGHTGASGGDRVLDAGTGTGVLSAYLGRAGANVVTYERDADFAEVARENMALAGVDDRVDVRVGDITDEIDDLTEEAFDVLTLDTEDAATVVARAPDLLAKGGFVAVYSPFVEQTREIVAAAREAGLSDVESLETIQREMDFDDRGSRPSTAGVGHTGYLTFARLE</sequence>
<evidence type="ECO:0000313" key="7">
    <source>
        <dbReference type="Proteomes" id="UP001597119"/>
    </source>
</evidence>
<dbReference type="InterPro" id="IPR020596">
    <property type="entry name" value="rRNA_Ade_Mease_Trfase_CS"/>
</dbReference>
<keyword evidence="7" id="KW-1185">Reference proteome</keyword>
<evidence type="ECO:0000256" key="2">
    <source>
        <dbReference type="ARBA" id="ARBA00022679"/>
    </source>
</evidence>
<organism evidence="6 7">
    <name type="scientific">Halorientalis brevis</name>
    <dbReference type="NCBI Taxonomy" id="1126241"/>
    <lineage>
        <taxon>Archaea</taxon>
        <taxon>Methanobacteriati</taxon>
        <taxon>Methanobacteriota</taxon>
        <taxon>Stenosarchaea group</taxon>
        <taxon>Halobacteria</taxon>
        <taxon>Halobacteriales</taxon>
        <taxon>Haloarculaceae</taxon>
        <taxon>Halorientalis</taxon>
    </lineage>
</organism>
<dbReference type="GO" id="GO:0008168">
    <property type="term" value="F:methyltransferase activity"/>
    <property type="evidence" value="ECO:0007669"/>
    <property type="project" value="UniProtKB-KW"/>
</dbReference>
<dbReference type="InterPro" id="IPR014816">
    <property type="entry name" value="tRNA_MeTrfase_Gcd14"/>
</dbReference>
<dbReference type="SUPFAM" id="SSF53335">
    <property type="entry name" value="S-adenosyl-L-methionine-dependent methyltransferases"/>
    <property type="match status" value="1"/>
</dbReference>
<reference evidence="6 7" key="1">
    <citation type="journal article" date="2019" name="Int. J. Syst. Evol. Microbiol.">
        <title>The Global Catalogue of Microorganisms (GCM) 10K type strain sequencing project: providing services to taxonomists for standard genome sequencing and annotation.</title>
        <authorList>
            <consortium name="The Broad Institute Genomics Platform"/>
            <consortium name="The Broad Institute Genome Sequencing Center for Infectious Disease"/>
            <person name="Wu L."/>
            <person name="Ma J."/>
        </authorList>
    </citation>
    <scope>NUCLEOTIDE SEQUENCE [LARGE SCALE GENOMIC DNA]</scope>
    <source>
        <strain evidence="6 7">CGMCC 1.12125</strain>
    </source>
</reference>
<protein>
    <submittedName>
        <fullName evidence="6">Methyltransferase domain-containing protein</fullName>
    </submittedName>
</protein>
<dbReference type="InterPro" id="IPR029063">
    <property type="entry name" value="SAM-dependent_MTases_sf"/>
</dbReference>
<evidence type="ECO:0000256" key="1">
    <source>
        <dbReference type="ARBA" id="ARBA00022603"/>
    </source>
</evidence>
<keyword evidence="4" id="KW-0819">tRNA processing</keyword>
<keyword evidence="2" id="KW-0808">Transferase</keyword>
<evidence type="ECO:0000256" key="4">
    <source>
        <dbReference type="ARBA" id="ARBA00022694"/>
    </source>
</evidence>
<evidence type="ECO:0000256" key="3">
    <source>
        <dbReference type="ARBA" id="ARBA00022691"/>
    </source>
</evidence>
<keyword evidence="3" id="KW-0949">S-adenosyl-L-methionine</keyword>
<dbReference type="InterPro" id="IPR049470">
    <property type="entry name" value="TRM61_C"/>
</dbReference>
<comment type="caution">
    <text evidence="6">The sequence shown here is derived from an EMBL/GenBank/DDBJ whole genome shotgun (WGS) entry which is preliminary data.</text>
</comment>
<dbReference type="GO" id="GO:0008033">
    <property type="term" value="P:tRNA processing"/>
    <property type="evidence" value="ECO:0007669"/>
    <property type="project" value="UniProtKB-KW"/>
</dbReference>
<name>A0ABD6CA43_9EURY</name>
<keyword evidence="1 6" id="KW-0489">Methyltransferase</keyword>
<dbReference type="PROSITE" id="PS01131">
    <property type="entry name" value="RRNA_A_DIMETH"/>
    <property type="match status" value="1"/>
</dbReference>
<dbReference type="RefSeq" id="WP_247375641.1">
    <property type="nucleotide sequence ID" value="NZ_JALLGV010000001.1"/>
</dbReference>
<evidence type="ECO:0000259" key="5">
    <source>
        <dbReference type="Pfam" id="PF08704"/>
    </source>
</evidence>
<feature type="domain" description="tRNA (adenine(58)-N(1))-methyltransferase catalytic subunit TRM61 C-terminal" evidence="5">
    <location>
        <begin position="71"/>
        <end position="217"/>
    </location>
</feature>
<accession>A0ABD6CA43</accession>
<gene>
    <name evidence="6" type="ORF">ACFR9U_08240</name>
</gene>
<dbReference type="GO" id="GO:0032259">
    <property type="term" value="P:methylation"/>
    <property type="evidence" value="ECO:0007669"/>
    <property type="project" value="UniProtKB-KW"/>
</dbReference>
<dbReference type="Gene3D" id="3.40.50.150">
    <property type="entry name" value="Vaccinia Virus protein VP39"/>
    <property type="match status" value="1"/>
</dbReference>
<dbReference type="PANTHER" id="PTHR12133">
    <property type="entry name" value="TRNA (ADENINE(58)-N(1))-METHYLTRANSFERASE"/>
    <property type="match status" value="1"/>
</dbReference>
<proteinExistence type="predicted"/>